<gene>
    <name evidence="2" type="ORF">LTRI10_LOCUS18936</name>
</gene>
<accession>A0AAV2DV71</accession>
<evidence type="ECO:0000259" key="1">
    <source>
        <dbReference type="Pfam" id="PF13966"/>
    </source>
</evidence>
<organism evidence="2 3">
    <name type="scientific">Linum trigynum</name>
    <dbReference type="NCBI Taxonomy" id="586398"/>
    <lineage>
        <taxon>Eukaryota</taxon>
        <taxon>Viridiplantae</taxon>
        <taxon>Streptophyta</taxon>
        <taxon>Embryophyta</taxon>
        <taxon>Tracheophyta</taxon>
        <taxon>Spermatophyta</taxon>
        <taxon>Magnoliopsida</taxon>
        <taxon>eudicotyledons</taxon>
        <taxon>Gunneridae</taxon>
        <taxon>Pentapetalae</taxon>
        <taxon>rosids</taxon>
        <taxon>fabids</taxon>
        <taxon>Malpighiales</taxon>
        <taxon>Linaceae</taxon>
        <taxon>Linum</taxon>
    </lineage>
</organism>
<proteinExistence type="predicted"/>
<dbReference type="Pfam" id="PF13966">
    <property type="entry name" value="zf-RVT"/>
    <property type="match status" value="1"/>
</dbReference>
<keyword evidence="3" id="KW-1185">Reference proteome</keyword>
<dbReference type="EMBL" id="OZ034816">
    <property type="protein sequence ID" value="CAL1377275.1"/>
    <property type="molecule type" value="Genomic_DNA"/>
</dbReference>
<dbReference type="Proteomes" id="UP001497516">
    <property type="component" value="Chromosome 3"/>
</dbReference>
<protein>
    <recommendedName>
        <fullName evidence="1">Reverse transcriptase zinc-binding domain-containing protein</fullName>
    </recommendedName>
</protein>
<dbReference type="InterPro" id="IPR026960">
    <property type="entry name" value="RVT-Znf"/>
</dbReference>
<evidence type="ECO:0000313" key="2">
    <source>
        <dbReference type="EMBL" id="CAL1377275.1"/>
    </source>
</evidence>
<feature type="domain" description="Reverse transcriptase zinc-binding" evidence="1">
    <location>
        <begin position="169"/>
        <end position="225"/>
    </location>
</feature>
<sequence>MRSRNQALLCKWWWRFARERDSWWRELISYKFPNDVSEWMKDKIDGPLGLSTWMHILKLKNLFWRFTRIDPGAGADTSFWFDRWVTGGPLDVEFPRIVTAAEEPCCRVADVFQNADGNVTWDIPLKFTLRGGAERERIKLLDILHNLPSDFLCAGPSRLVWEPSINSGFTANSMYKELIKERYPSSPDFPFKFVWRAAVPFKVCVFMWIVVQKKVLTHDALEKRG</sequence>
<dbReference type="PANTHER" id="PTHR36617:SF16">
    <property type="entry name" value="OS04G0516500 PROTEIN"/>
    <property type="match status" value="1"/>
</dbReference>
<reference evidence="2 3" key="1">
    <citation type="submission" date="2024-04" db="EMBL/GenBank/DDBJ databases">
        <authorList>
            <person name="Fracassetti M."/>
        </authorList>
    </citation>
    <scope>NUCLEOTIDE SEQUENCE [LARGE SCALE GENOMIC DNA]</scope>
</reference>
<evidence type="ECO:0000313" key="3">
    <source>
        <dbReference type="Proteomes" id="UP001497516"/>
    </source>
</evidence>
<dbReference type="PANTHER" id="PTHR36617">
    <property type="entry name" value="PROTEIN, PUTATIVE-RELATED"/>
    <property type="match status" value="1"/>
</dbReference>
<dbReference type="AlphaFoldDB" id="A0AAV2DV71"/>
<name>A0AAV2DV71_9ROSI</name>